<sequence>MEFSCANLSSWKSSLASYDSCLESLQKPDLISLDAFYRKELPLLIRQREPQPFIAHPELHRLVRWKLSRGKWRPRLLDFASSLPETLVESASKKAFASLPDLRKAVSELTVLKGIGPATASAILAAYAPDVAPFMSDEAMVATLGSAKEYTLNQYLYFAEKLQEKAKSFSVCGEKTTADGLDRALISVAMREYLSTHGIVHQTTCGYTPAQNGVSERKNRHLLEVAKSVMLNMKVPQSL</sequence>
<dbReference type="Gene3D" id="3.30.420.10">
    <property type="entry name" value="Ribonuclease H-like superfamily/Ribonuclease H"/>
    <property type="match status" value="1"/>
</dbReference>
<proteinExistence type="predicted"/>
<evidence type="ECO:0000313" key="1">
    <source>
        <dbReference type="EMBL" id="KAK8962965.1"/>
    </source>
</evidence>
<name>A0ABR2MFN8_9ASPA</name>
<dbReference type="PANTHER" id="PTHR21521:SF0">
    <property type="entry name" value="AMUN, ISOFORM A"/>
    <property type="match status" value="1"/>
</dbReference>
<evidence type="ECO:0000313" key="2">
    <source>
        <dbReference type="Proteomes" id="UP001412067"/>
    </source>
</evidence>
<organism evidence="1 2">
    <name type="scientific">Platanthera guangdongensis</name>
    <dbReference type="NCBI Taxonomy" id="2320717"/>
    <lineage>
        <taxon>Eukaryota</taxon>
        <taxon>Viridiplantae</taxon>
        <taxon>Streptophyta</taxon>
        <taxon>Embryophyta</taxon>
        <taxon>Tracheophyta</taxon>
        <taxon>Spermatophyta</taxon>
        <taxon>Magnoliopsida</taxon>
        <taxon>Liliopsida</taxon>
        <taxon>Asparagales</taxon>
        <taxon>Orchidaceae</taxon>
        <taxon>Orchidoideae</taxon>
        <taxon>Orchideae</taxon>
        <taxon>Orchidinae</taxon>
        <taxon>Platanthera</taxon>
    </lineage>
</organism>
<protein>
    <recommendedName>
        <fullName evidence="3">Integrase catalytic domain-containing protein</fullName>
    </recommendedName>
</protein>
<gene>
    <name evidence="1" type="ORF">KSP40_PGU020187</name>
</gene>
<comment type="caution">
    <text evidence="1">The sequence shown here is derived from an EMBL/GenBank/DDBJ whole genome shotgun (WGS) entry which is preliminary data.</text>
</comment>
<evidence type="ECO:0008006" key="3">
    <source>
        <dbReference type="Google" id="ProtNLM"/>
    </source>
</evidence>
<dbReference type="EMBL" id="JBBWWR010000008">
    <property type="protein sequence ID" value="KAK8962965.1"/>
    <property type="molecule type" value="Genomic_DNA"/>
</dbReference>
<accession>A0ABR2MFN8</accession>
<dbReference type="InterPro" id="IPR036397">
    <property type="entry name" value="RNaseH_sf"/>
</dbReference>
<dbReference type="SUPFAM" id="SSF53098">
    <property type="entry name" value="Ribonuclease H-like"/>
    <property type="match status" value="1"/>
</dbReference>
<reference evidence="1 2" key="1">
    <citation type="journal article" date="2022" name="Nat. Plants">
        <title>Genomes of leafy and leafless Platanthera orchids illuminate the evolution of mycoheterotrophy.</title>
        <authorList>
            <person name="Li M.H."/>
            <person name="Liu K.W."/>
            <person name="Li Z."/>
            <person name="Lu H.C."/>
            <person name="Ye Q.L."/>
            <person name="Zhang D."/>
            <person name="Wang J.Y."/>
            <person name="Li Y.F."/>
            <person name="Zhong Z.M."/>
            <person name="Liu X."/>
            <person name="Yu X."/>
            <person name="Liu D.K."/>
            <person name="Tu X.D."/>
            <person name="Liu B."/>
            <person name="Hao Y."/>
            <person name="Liao X.Y."/>
            <person name="Jiang Y.T."/>
            <person name="Sun W.H."/>
            <person name="Chen J."/>
            <person name="Chen Y.Q."/>
            <person name="Ai Y."/>
            <person name="Zhai J.W."/>
            <person name="Wu S.S."/>
            <person name="Zhou Z."/>
            <person name="Hsiao Y.Y."/>
            <person name="Wu W.L."/>
            <person name="Chen Y.Y."/>
            <person name="Lin Y.F."/>
            <person name="Hsu J.L."/>
            <person name="Li C.Y."/>
            <person name="Wang Z.W."/>
            <person name="Zhao X."/>
            <person name="Zhong W.Y."/>
            <person name="Ma X.K."/>
            <person name="Ma L."/>
            <person name="Huang J."/>
            <person name="Chen G.Z."/>
            <person name="Huang M.Z."/>
            <person name="Huang L."/>
            <person name="Peng D.H."/>
            <person name="Luo Y.B."/>
            <person name="Zou S.Q."/>
            <person name="Chen S.P."/>
            <person name="Lan S."/>
            <person name="Tsai W.C."/>
            <person name="Van de Peer Y."/>
            <person name="Liu Z.J."/>
        </authorList>
    </citation>
    <scope>NUCLEOTIDE SEQUENCE [LARGE SCALE GENOMIC DNA]</scope>
    <source>
        <strain evidence="1">Lor288</strain>
    </source>
</reference>
<dbReference type="InterPro" id="IPR012337">
    <property type="entry name" value="RNaseH-like_sf"/>
</dbReference>
<dbReference type="PANTHER" id="PTHR21521">
    <property type="entry name" value="AMUN, ISOFORM A"/>
    <property type="match status" value="1"/>
</dbReference>
<keyword evidence="2" id="KW-1185">Reference proteome</keyword>
<dbReference type="Proteomes" id="UP001412067">
    <property type="component" value="Unassembled WGS sequence"/>
</dbReference>